<evidence type="ECO:0000256" key="1">
    <source>
        <dbReference type="ARBA" id="ARBA00009632"/>
    </source>
</evidence>
<organism evidence="5 6">
    <name type="scientific">Sanguibacteroides justesenii</name>
    <dbReference type="NCBI Taxonomy" id="1547597"/>
    <lineage>
        <taxon>Bacteria</taxon>
        <taxon>Pseudomonadati</taxon>
        <taxon>Bacteroidota</taxon>
        <taxon>Bacteroidia</taxon>
        <taxon>Bacteroidales</taxon>
        <taxon>Porphyromonadaceae</taxon>
        <taxon>Sanguibacteroides</taxon>
    </lineage>
</organism>
<protein>
    <submittedName>
        <fullName evidence="5">4-hydroxybutyrate CoA-transferase</fullName>
    </submittedName>
</protein>
<feature type="domain" description="Acetyl-CoA hydrolase/transferase C-terminal" evidence="4">
    <location>
        <begin position="272"/>
        <end position="424"/>
    </location>
</feature>
<dbReference type="Pfam" id="PF02550">
    <property type="entry name" value="AcetylCoA_hydro"/>
    <property type="match status" value="1"/>
</dbReference>
<dbReference type="RefSeq" id="WP_041503368.1">
    <property type="nucleotide sequence ID" value="NZ_JPIT01000018.1"/>
</dbReference>
<accession>A0AB34R4G7</accession>
<dbReference type="AlphaFoldDB" id="A0AB34R4G7"/>
<evidence type="ECO:0000256" key="2">
    <source>
        <dbReference type="ARBA" id="ARBA00022679"/>
    </source>
</evidence>
<reference evidence="5 6" key="1">
    <citation type="submission" date="2014-07" db="EMBL/GenBank/DDBJ databases">
        <title>Porphyromonadaceae bacterium OUH 334697 = ATCC BAA-2682 = DSM 28341 draft genome.</title>
        <authorList>
            <person name="Sydenham T.V."/>
            <person name="Hasman H."/>
            <person name="Justesen U.S."/>
        </authorList>
    </citation>
    <scope>NUCLEOTIDE SEQUENCE [LARGE SCALE GENOMIC DNA]</scope>
    <source>
        <strain evidence="5 6">OUH 334697</strain>
    </source>
</reference>
<feature type="domain" description="Acetyl-CoA hydrolase/transferase N-terminal" evidence="3">
    <location>
        <begin position="5"/>
        <end position="178"/>
    </location>
</feature>
<dbReference type="InterPro" id="IPR026888">
    <property type="entry name" value="AcetylCoA_hyd_C"/>
</dbReference>
<dbReference type="Gene3D" id="3.40.1080.10">
    <property type="entry name" value="Glutaconate Coenzyme A-transferase"/>
    <property type="match status" value="1"/>
</dbReference>
<sequence length="436" mass="48267">MNWKELYKQKLTTADKAIQAIRNKDRVVFAHAAGVPREIPRALLAHADRYHDVEIYHMLCLGEGEYTQKEMEGHFRHNTNFVGANTRQAVEEDRADFIPCFFHELPTFFRNGTLPVDVAVVHLSSPNEEGYCSFGVSSDYTKPAAEAARIIIAEINEQMPVVGGDNFIHVSELDHIVETSLPLFELPLPKIGEVEKAIGQHCASLIEDGSTLQLGIGAIPDAVLQCLKNKKDLGIHTEMFSDGVVDLVKEGVINGHCKTLHPGKLVATFLMGSKRLYDFVNKNPDVELYPVDYVNDPRIISQNHRLVSINSCIEVDLSGQVCSECIGSKQFSGIGGQVDYVRGAAMSKEGISIMAMPSTAAKGKVSRIVPFLSPGAAVSTSRNDVDYVITEYGIAHLKGKTLRQRAESLIRIAHPDFRESLTEEFFRRFPCVSKNL</sequence>
<dbReference type="Gene3D" id="3.40.1080.20">
    <property type="entry name" value="Acetyl-CoA hydrolase/transferase C-terminal domain"/>
    <property type="match status" value="1"/>
</dbReference>
<proteinExistence type="inferred from homology"/>
<name>A0AB34R4G7_9PORP</name>
<dbReference type="GO" id="GO:0006083">
    <property type="term" value="P:acetate metabolic process"/>
    <property type="evidence" value="ECO:0007669"/>
    <property type="project" value="InterPro"/>
</dbReference>
<evidence type="ECO:0000259" key="3">
    <source>
        <dbReference type="Pfam" id="PF02550"/>
    </source>
</evidence>
<dbReference type="SUPFAM" id="SSF100950">
    <property type="entry name" value="NagB/RpiA/CoA transferase-like"/>
    <property type="match status" value="2"/>
</dbReference>
<dbReference type="Proteomes" id="UP000031937">
    <property type="component" value="Unassembled WGS sequence"/>
</dbReference>
<dbReference type="InterPro" id="IPR046433">
    <property type="entry name" value="ActCoA_hydro"/>
</dbReference>
<dbReference type="Gene3D" id="3.30.750.70">
    <property type="entry name" value="4-hydroxybutyrate coenzyme like domains"/>
    <property type="match status" value="1"/>
</dbReference>
<dbReference type="GO" id="GO:0008775">
    <property type="term" value="F:acetate CoA-transferase activity"/>
    <property type="evidence" value="ECO:0007669"/>
    <property type="project" value="InterPro"/>
</dbReference>
<dbReference type="PANTHER" id="PTHR21432:SF20">
    <property type="entry name" value="ACETYL-COA HYDROLASE"/>
    <property type="match status" value="1"/>
</dbReference>
<dbReference type="InterPro" id="IPR038460">
    <property type="entry name" value="AcetylCoA_hyd_C_sf"/>
</dbReference>
<evidence type="ECO:0000259" key="4">
    <source>
        <dbReference type="Pfam" id="PF13336"/>
    </source>
</evidence>
<dbReference type="PANTHER" id="PTHR21432">
    <property type="entry name" value="ACETYL-COA HYDROLASE-RELATED"/>
    <property type="match status" value="1"/>
</dbReference>
<dbReference type="InterPro" id="IPR037171">
    <property type="entry name" value="NagB/RpiA_transferase-like"/>
</dbReference>
<dbReference type="EMBL" id="JPIT01000018">
    <property type="protein sequence ID" value="KIO45432.1"/>
    <property type="molecule type" value="Genomic_DNA"/>
</dbReference>
<comment type="similarity">
    <text evidence="1">Belongs to the acetyl-CoA hydrolase/transferase family.</text>
</comment>
<evidence type="ECO:0000313" key="6">
    <source>
        <dbReference type="Proteomes" id="UP000031937"/>
    </source>
</evidence>
<keyword evidence="2" id="KW-0808">Transferase</keyword>
<evidence type="ECO:0000313" key="5">
    <source>
        <dbReference type="EMBL" id="KIO45432.1"/>
    </source>
</evidence>
<dbReference type="InterPro" id="IPR003702">
    <property type="entry name" value="ActCoA_hydro_N"/>
</dbReference>
<dbReference type="Pfam" id="PF13336">
    <property type="entry name" value="AcetylCoA_hyd_C"/>
    <property type="match status" value="1"/>
</dbReference>
<gene>
    <name evidence="5" type="ORF">IE90_08445</name>
</gene>
<comment type="caution">
    <text evidence="5">The sequence shown here is derived from an EMBL/GenBank/DDBJ whole genome shotgun (WGS) entry which is preliminary data.</text>
</comment>